<dbReference type="PROSITE" id="PS51257">
    <property type="entry name" value="PROKAR_LIPOPROTEIN"/>
    <property type="match status" value="1"/>
</dbReference>
<accession>A0A9D2DF14</accession>
<reference evidence="3" key="2">
    <citation type="submission" date="2021-04" db="EMBL/GenBank/DDBJ databases">
        <authorList>
            <person name="Gilroy R."/>
        </authorList>
    </citation>
    <scope>NUCLEOTIDE SEQUENCE</scope>
    <source>
        <strain evidence="3">ChiHjej11B10-19426</strain>
    </source>
</reference>
<reference evidence="3" key="1">
    <citation type="journal article" date="2021" name="PeerJ">
        <title>Extensive microbial diversity within the chicken gut microbiome revealed by metagenomics and culture.</title>
        <authorList>
            <person name="Gilroy R."/>
            <person name="Ravi A."/>
            <person name="Getino M."/>
            <person name="Pursley I."/>
            <person name="Horton D.L."/>
            <person name="Alikhan N.F."/>
            <person name="Baker D."/>
            <person name="Gharbi K."/>
            <person name="Hall N."/>
            <person name="Watson M."/>
            <person name="Adriaenssens E.M."/>
            <person name="Foster-Nyarko E."/>
            <person name="Jarju S."/>
            <person name="Secka A."/>
            <person name="Antonio M."/>
            <person name="Oren A."/>
            <person name="Chaudhuri R.R."/>
            <person name="La Ragione R."/>
            <person name="Hildebrand F."/>
            <person name="Pallen M.J."/>
        </authorList>
    </citation>
    <scope>NUCLEOTIDE SEQUENCE</scope>
    <source>
        <strain evidence="3">ChiHjej11B10-19426</strain>
    </source>
</reference>
<feature type="domain" description="BACON" evidence="2">
    <location>
        <begin position="40"/>
        <end position="118"/>
    </location>
</feature>
<sequence length="359" mass="39153">MKKYVFTLMCAAAALLAACDQPAGEETGSGIIVTGGTTLAVAADQTTTTLAFSAEAAWTAAIESGAEWLLEVTPASGEAGDQTLTLNFTANETEAVRTATVRLASGEDAVTVTVTQQGKENEGGEDQPTGGAMVKELFLSESNRMLFTTDAQGRVTRCEQRISRGEEYFSYFDEFVYGENQMVWTSYRSDNGDKTVSTCAMEDGRLMTIDEQDGDRCYYTYNADGTMASFGTVDANNQPVENYAFAWTDGNLTSIYEAYTGFEWTIEYGEETSGIVNIDPEFFLLGDLDGELSRFLLTGKASRTLPTSCTVKFSDEEGDTLTYSYDYEFGSNQAISKIRLSAAVGYDEFGDQMVIELKY</sequence>
<keyword evidence="1" id="KW-0732">Signal</keyword>
<evidence type="ECO:0000259" key="2">
    <source>
        <dbReference type="Pfam" id="PF19190"/>
    </source>
</evidence>
<dbReference type="CDD" id="cd14948">
    <property type="entry name" value="BACON"/>
    <property type="match status" value="1"/>
</dbReference>
<evidence type="ECO:0000256" key="1">
    <source>
        <dbReference type="SAM" id="SignalP"/>
    </source>
</evidence>
<gene>
    <name evidence="3" type="ORF">H9816_08320</name>
</gene>
<protein>
    <submittedName>
        <fullName evidence="3">DUF4595 domain-containing protein</fullName>
    </submittedName>
</protein>
<dbReference type="InterPro" id="IPR013783">
    <property type="entry name" value="Ig-like_fold"/>
</dbReference>
<feature type="chain" id="PRO_5039545322" evidence="1">
    <location>
        <begin position="18"/>
        <end position="359"/>
    </location>
</feature>
<organism evidence="3 4">
    <name type="scientific">Candidatus Tidjanibacter faecipullorum</name>
    <dbReference type="NCBI Taxonomy" id="2838766"/>
    <lineage>
        <taxon>Bacteria</taxon>
        <taxon>Pseudomonadati</taxon>
        <taxon>Bacteroidota</taxon>
        <taxon>Bacteroidia</taxon>
        <taxon>Bacteroidales</taxon>
        <taxon>Rikenellaceae</taxon>
        <taxon>Tidjanibacter</taxon>
    </lineage>
</organism>
<dbReference type="Pfam" id="PF19190">
    <property type="entry name" value="BACON_2"/>
    <property type="match status" value="1"/>
</dbReference>
<evidence type="ECO:0000313" key="3">
    <source>
        <dbReference type="EMBL" id="HIZ15891.1"/>
    </source>
</evidence>
<dbReference type="AlphaFoldDB" id="A0A9D2DF14"/>
<dbReference type="EMBL" id="DXCC01000031">
    <property type="protein sequence ID" value="HIZ15891.1"/>
    <property type="molecule type" value="Genomic_DNA"/>
</dbReference>
<dbReference type="InterPro" id="IPR024361">
    <property type="entry name" value="BACON"/>
</dbReference>
<proteinExistence type="predicted"/>
<evidence type="ECO:0000313" key="4">
    <source>
        <dbReference type="Proteomes" id="UP000824014"/>
    </source>
</evidence>
<name>A0A9D2DF14_9BACT</name>
<dbReference type="Proteomes" id="UP000824014">
    <property type="component" value="Unassembled WGS sequence"/>
</dbReference>
<feature type="signal peptide" evidence="1">
    <location>
        <begin position="1"/>
        <end position="17"/>
    </location>
</feature>
<comment type="caution">
    <text evidence="3">The sequence shown here is derived from an EMBL/GenBank/DDBJ whole genome shotgun (WGS) entry which is preliminary data.</text>
</comment>
<dbReference type="Gene3D" id="2.60.40.10">
    <property type="entry name" value="Immunoglobulins"/>
    <property type="match status" value="1"/>
</dbReference>
<dbReference type="CDD" id="cd12871">
    <property type="entry name" value="Bacuni_01323_like"/>
    <property type="match status" value="1"/>
</dbReference>